<evidence type="ECO:0000313" key="3">
    <source>
        <dbReference type="EMBL" id="QHT08715.1"/>
    </source>
</evidence>
<proteinExistence type="predicted"/>
<feature type="domain" description="PI-PLC Y-box" evidence="2">
    <location>
        <begin position="276"/>
        <end position="345"/>
    </location>
</feature>
<accession>A0A6C0CZ27</accession>
<dbReference type="PROSITE" id="PS50007">
    <property type="entry name" value="PIPLC_X_DOMAIN"/>
    <property type="match status" value="1"/>
</dbReference>
<keyword evidence="1" id="KW-1133">Transmembrane helix</keyword>
<dbReference type="EMBL" id="MN739500">
    <property type="protein sequence ID" value="QHT08715.1"/>
    <property type="molecule type" value="Genomic_DNA"/>
</dbReference>
<reference evidence="3" key="1">
    <citation type="journal article" date="2020" name="Nature">
        <title>Giant virus diversity and host interactions through global metagenomics.</title>
        <authorList>
            <person name="Schulz F."/>
            <person name="Roux S."/>
            <person name="Paez-Espino D."/>
            <person name="Jungbluth S."/>
            <person name="Walsh D.A."/>
            <person name="Denef V.J."/>
            <person name="McMahon K.D."/>
            <person name="Konstantinidis K.T."/>
            <person name="Eloe-Fadrosh E.A."/>
            <person name="Kyrpides N.C."/>
            <person name="Woyke T."/>
        </authorList>
    </citation>
    <scope>NUCLEOTIDE SEQUENCE</scope>
    <source>
        <strain evidence="3">GVMAG-M-3300023109-53</strain>
    </source>
</reference>
<dbReference type="InterPro" id="IPR017946">
    <property type="entry name" value="PLC-like_Pdiesterase_TIM-brl"/>
</dbReference>
<dbReference type="GO" id="GO:0035556">
    <property type="term" value="P:intracellular signal transduction"/>
    <property type="evidence" value="ECO:0007669"/>
    <property type="project" value="InterPro"/>
</dbReference>
<keyword evidence="1" id="KW-0472">Membrane</keyword>
<organism evidence="3">
    <name type="scientific">viral metagenome</name>
    <dbReference type="NCBI Taxonomy" id="1070528"/>
    <lineage>
        <taxon>unclassified sequences</taxon>
        <taxon>metagenomes</taxon>
        <taxon>organismal metagenomes</taxon>
    </lineage>
</organism>
<protein>
    <recommendedName>
        <fullName evidence="2">PI-PLC Y-box domain-containing protein</fullName>
    </recommendedName>
</protein>
<dbReference type="Gene3D" id="3.20.20.190">
    <property type="entry name" value="Phosphatidylinositol (PI) phosphodiesterase"/>
    <property type="match status" value="1"/>
</dbReference>
<dbReference type="SUPFAM" id="SSF51695">
    <property type="entry name" value="PLC-like phosphodiesterases"/>
    <property type="match status" value="1"/>
</dbReference>
<evidence type="ECO:0000259" key="2">
    <source>
        <dbReference type="PROSITE" id="PS50008"/>
    </source>
</evidence>
<dbReference type="PROSITE" id="PS50008">
    <property type="entry name" value="PIPLC_Y_DOMAIN"/>
    <property type="match status" value="1"/>
</dbReference>
<dbReference type="SMART" id="SM00149">
    <property type="entry name" value="PLCYc"/>
    <property type="match status" value="1"/>
</dbReference>
<evidence type="ECO:0000256" key="1">
    <source>
        <dbReference type="SAM" id="Phobius"/>
    </source>
</evidence>
<feature type="transmembrane region" description="Helical" evidence="1">
    <location>
        <begin position="27"/>
        <end position="45"/>
    </location>
</feature>
<name>A0A6C0CZ27_9ZZZZ</name>
<dbReference type="AlphaFoldDB" id="A0A6C0CZ27"/>
<dbReference type="InterPro" id="IPR001711">
    <property type="entry name" value="PLipase_C_Pinositol-sp_Y"/>
</dbReference>
<dbReference type="Pfam" id="PF00387">
    <property type="entry name" value="PI-PLC-Y"/>
    <property type="match status" value="1"/>
</dbReference>
<dbReference type="GO" id="GO:0006629">
    <property type="term" value="P:lipid metabolic process"/>
    <property type="evidence" value="ECO:0007669"/>
    <property type="project" value="InterPro"/>
</dbReference>
<dbReference type="GO" id="GO:0004435">
    <property type="term" value="F:phosphatidylinositol-4,5-bisphosphate phospholipase C activity"/>
    <property type="evidence" value="ECO:0007669"/>
    <property type="project" value="InterPro"/>
</dbReference>
<sequence length="377" mass="42890">MDKKFDHLKQMFSKVNIEKNKAIAIKYGAYFIIVILVLGISAYIYNKMQLNNANCNNLKKIYSSFPTISSFNPNDAAYQYLLRDYYVKSSYNACSAGQFKNDFVNTCALKTCIQQGARVLDFEIYSINDKPVIATSSINNFHVKETYNYVSLPDALQIINTNAFSGGSCPNPNDPLILHFRIQSNNEKMYNQMADDIYNNIEDKLLDKIYSSEYSGHNLGAVPLKEFVGKIIISIDKSNPLFESTKLKEYVNIASNSVFLRASRFYDVKYTPDSGELIEYNKKQMTLCIPDLGPYDTNISAATAMKYGCQWIGMNFQNFDANMEYYDLFFDKTGSAFVLKPEPLRFVPLTVPTPTPQAPENSYTTRTVSTDYYSFSV</sequence>
<dbReference type="InterPro" id="IPR000909">
    <property type="entry name" value="PLipase_C_PInositol-sp_X_dom"/>
</dbReference>
<dbReference type="Pfam" id="PF00388">
    <property type="entry name" value="PI-PLC-X"/>
    <property type="match status" value="1"/>
</dbReference>
<keyword evidence="1" id="KW-0812">Transmembrane</keyword>